<organism evidence="1 2">
    <name type="scientific">Hyalomma asiaticum</name>
    <name type="common">Tick</name>
    <dbReference type="NCBI Taxonomy" id="266040"/>
    <lineage>
        <taxon>Eukaryota</taxon>
        <taxon>Metazoa</taxon>
        <taxon>Ecdysozoa</taxon>
        <taxon>Arthropoda</taxon>
        <taxon>Chelicerata</taxon>
        <taxon>Arachnida</taxon>
        <taxon>Acari</taxon>
        <taxon>Parasitiformes</taxon>
        <taxon>Ixodida</taxon>
        <taxon>Ixodoidea</taxon>
        <taxon>Ixodidae</taxon>
        <taxon>Hyalomminae</taxon>
        <taxon>Hyalomma</taxon>
    </lineage>
</organism>
<keyword evidence="2" id="KW-1185">Reference proteome</keyword>
<dbReference type="EMBL" id="CM023490">
    <property type="protein sequence ID" value="KAH6942412.1"/>
    <property type="molecule type" value="Genomic_DNA"/>
</dbReference>
<reference evidence="1" key="1">
    <citation type="submission" date="2020-05" db="EMBL/GenBank/DDBJ databases">
        <title>Large-scale comparative analyses of tick genomes elucidate their genetic diversity and vector capacities.</title>
        <authorList>
            <person name="Jia N."/>
            <person name="Wang J."/>
            <person name="Shi W."/>
            <person name="Du L."/>
            <person name="Sun Y."/>
            <person name="Zhan W."/>
            <person name="Jiang J."/>
            <person name="Wang Q."/>
            <person name="Zhang B."/>
            <person name="Ji P."/>
            <person name="Sakyi L.B."/>
            <person name="Cui X."/>
            <person name="Yuan T."/>
            <person name="Jiang B."/>
            <person name="Yang W."/>
            <person name="Lam T.T.-Y."/>
            <person name="Chang Q."/>
            <person name="Ding S."/>
            <person name="Wang X."/>
            <person name="Zhu J."/>
            <person name="Ruan X."/>
            <person name="Zhao L."/>
            <person name="Wei J."/>
            <person name="Que T."/>
            <person name="Du C."/>
            <person name="Cheng J."/>
            <person name="Dai P."/>
            <person name="Han X."/>
            <person name="Huang E."/>
            <person name="Gao Y."/>
            <person name="Liu J."/>
            <person name="Shao H."/>
            <person name="Ye R."/>
            <person name="Li L."/>
            <person name="Wei W."/>
            <person name="Wang X."/>
            <person name="Wang C."/>
            <person name="Yang T."/>
            <person name="Huo Q."/>
            <person name="Li W."/>
            <person name="Guo W."/>
            <person name="Chen H."/>
            <person name="Zhou L."/>
            <person name="Ni X."/>
            <person name="Tian J."/>
            <person name="Zhou Y."/>
            <person name="Sheng Y."/>
            <person name="Liu T."/>
            <person name="Pan Y."/>
            <person name="Xia L."/>
            <person name="Li J."/>
            <person name="Zhao F."/>
            <person name="Cao W."/>
        </authorList>
    </citation>
    <scope>NUCLEOTIDE SEQUENCE</scope>
    <source>
        <strain evidence="1">Hyas-2018</strain>
    </source>
</reference>
<evidence type="ECO:0000313" key="2">
    <source>
        <dbReference type="Proteomes" id="UP000821845"/>
    </source>
</evidence>
<gene>
    <name evidence="1" type="ORF">HPB50_004651</name>
</gene>
<comment type="caution">
    <text evidence="1">The sequence shown here is derived from an EMBL/GenBank/DDBJ whole genome shotgun (WGS) entry which is preliminary data.</text>
</comment>
<dbReference type="Proteomes" id="UP000821845">
    <property type="component" value="Chromosome 10"/>
</dbReference>
<protein>
    <submittedName>
        <fullName evidence="1">Uncharacterized protein</fullName>
    </submittedName>
</protein>
<accession>A0ACB7TAI4</accession>
<proteinExistence type="predicted"/>
<evidence type="ECO:0000313" key="1">
    <source>
        <dbReference type="EMBL" id="KAH6942412.1"/>
    </source>
</evidence>
<name>A0ACB7TAI4_HYAAI</name>
<sequence length="616" mass="66575">MQLQAAFLKRSLRSRGLCYRELGCFKLRDRMRLPYGFPRRPSSIGARFWLYCAQDSRHRIALYVASSSATGFAGCPDKGHHRPLVAIVHGFTESAAASWVTAMTRALLRVVGANVLLVDWRRGAAAPFYSVAAVNTPVVGAELSVVLQRLMSSDASLVPRDVHIIGFSLGAHVAGFCGRHFQMHTSRRIGRITALDPAGPLFQGTNVSVSRGDADFVDVIHTNMGRLDELQFGLAASVGDVDFFPNGGSLQPGCRDIACSHRRAHDLMIESITNPRCTFVSRPVSGKGSPIGAAMISDSQPLHRSGVTGRGAMGYDSVTAKGRGIQYIRTRSTPPFCIQLFAFLSSIYVVCTEALRCYRPCAVADQTRGQSVEFYFIFGGICLALGFLGCIVAVLTVVSTGDSYDEVEPTIFKRGDGGESAPSVSVSRSGVGVIMATPPVLFEPTPTSAPRTDATQPTSTLPQTYSTRSVTSTTSTRSTPPVSRWPRSPLICTVSVNFTKVSSLPRDGLCDFIFYESFYLKNKPIGWADAGLDHFLTLAKNLHTTGVGASFSPSEDTLFADALNGSLITAVDNLRRLGVSHFGMLSLYGQYTAPDKVFQCLTILQVSRSGERSEDE</sequence>